<keyword evidence="3" id="KW-1185">Reference proteome</keyword>
<accession>R4XC42</accession>
<dbReference type="EMBL" id="CAHR02000143">
    <property type="protein sequence ID" value="CCG83391.1"/>
    <property type="molecule type" value="Genomic_DNA"/>
</dbReference>
<organism evidence="2 3">
    <name type="scientific">Taphrina deformans (strain PYCC 5710 / ATCC 11124 / CBS 356.35 / IMI 108563 / JCM 9778 / NBRC 8474)</name>
    <name type="common">Peach leaf curl fungus</name>
    <name type="synonym">Lalaria deformans</name>
    <dbReference type="NCBI Taxonomy" id="1097556"/>
    <lineage>
        <taxon>Eukaryota</taxon>
        <taxon>Fungi</taxon>
        <taxon>Dikarya</taxon>
        <taxon>Ascomycota</taxon>
        <taxon>Taphrinomycotina</taxon>
        <taxon>Taphrinomycetes</taxon>
        <taxon>Taphrinales</taxon>
        <taxon>Taphrinaceae</taxon>
        <taxon>Taphrina</taxon>
    </lineage>
</organism>
<evidence type="ECO:0000313" key="3">
    <source>
        <dbReference type="Proteomes" id="UP000013776"/>
    </source>
</evidence>
<dbReference type="OrthoDB" id="73691at2759"/>
<feature type="transmembrane region" description="Helical" evidence="1">
    <location>
        <begin position="145"/>
        <end position="166"/>
    </location>
</feature>
<dbReference type="eggNOG" id="ENOG502S1JA">
    <property type="taxonomic scope" value="Eukaryota"/>
</dbReference>
<proteinExistence type="predicted"/>
<reference evidence="2 3" key="1">
    <citation type="journal article" date="2013" name="MBio">
        <title>Genome sequencing of the plant pathogen Taphrina deformans, the causal agent of peach leaf curl.</title>
        <authorList>
            <person name="Cisse O.H."/>
            <person name="Almeida J.M.G.C.F."/>
            <person name="Fonseca A."/>
            <person name="Kumar A.A."/>
            <person name="Salojaervi J."/>
            <person name="Overmyer K."/>
            <person name="Hauser P.M."/>
            <person name="Pagni M."/>
        </authorList>
    </citation>
    <scope>NUCLEOTIDE SEQUENCE [LARGE SCALE GENOMIC DNA]</scope>
    <source>
        <strain evidence="3">PYCC 5710 / ATCC 11124 / CBS 356.35 / IMI 108563 / JCM 9778 / NBRC 8474</strain>
    </source>
</reference>
<keyword evidence="1" id="KW-0812">Transmembrane</keyword>
<evidence type="ECO:0008006" key="4">
    <source>
        <dbReference type="Google" id="ProtNLM"/>
    </source>
</evidence>
<dbReference type="AlphaFoldDB" id="R4XC42"/>
<sequence>MLRTAYRPLAHRHYIPVQGFRVRLQSSGSVAAFLPSRVNAPTTLPPPLVLPEARKPEEYRLKYAYKVGKSYLQFYKTGFKQILGNRKTAKLIRARHVDDPILRSIPGTNVDHKTGQLITAAHGHDKLTRAEFQFIKRHAKDIKKVPVFAVLLAIFGEWLPLFVIFLDPLIPGTVLLPVQVSKRRRKANKATEGSVTITPHRIRGDLEGAGIHDRAQLVRVAKQFSLLGPISQFFTDSAILSRIRRHEQYLRTDDTLLRRDLTLPIDTILEPEETDDNNTLTVNELELAIEERGLWTDEQSKEQRAKLLNAWLEKE</sequence>
<name>R4XC42_TAPDE</name>
<protein>
    <recommendedName>
        <fullName evidence="4">Letm1 RBD domain-containing protein</fullName>
    </recommendedName>
</protein>
<keyword evidence="1" id="KW-0472">Membrane</keyword>
<evidence type="ECO:0000313" key="2">
    <source>
        <dbReference type="EMBL" id="CCG83391.1"/>
    </source>
</evidence>
<comment type="caution">
    <text evidence="2">The sequence shown here is derived from an EMBL/GenBank/DDBJ whole genome shotgun (WGS) entry which is preliminary data.</text>
</comment>
<dbReference type="VEuPathDB" id="FungiDB:TAPDE_003613"/>
<keyword evidence="1" id="KW-1133">Transmembrane helix</keyword>
<gene>
    <name evidence="2" type="ORF">TAPDE_003613</name>
</gene>
<dbReference type="Proteomes" id="UP000013776">
    <property type="component" value="Unassembled WGS sequence"/>
</dbReference>
<evidence type="ECO:0000256" key="1">
    <source>
        <dbReference type="SAM" id="Phobius"/>
    </source>
</evidence>